<keyword evidence="3" id="KW-0812">Transmembrane</keyword>
<accession>A0A812K0E4</accession>
<dbReference type="Gene3D" id="3.30.420.10">
    <property type="entry name" value="Ribonuclease H-like superfamily/Ribonuclease H"/>
    <property type="match status" value="1"/>
</dbReference>
<keyword evidence="3" id="KW-1133">Transmembrane helix</keyword>
<feature type="compositionally biased region" description="Low complexity" evidence="2">
    <location>
        <begin position="979"/>
        <end position="998"/>
    </location>
</feature>
<feature type="region of interest" description="Disordered" evidence="2">
    <location>
        <begin position="1897"/>
        <end position="1917"/>
    </location>
</feature>
<feature type="region of interest" description="Disordered" evidence="2">
    <location>
        <begin position="197"/>
        <end position="216"/>
    </location>
</feature>
<dbReference type="InterPro" id="IPR001878">
    <property type="entry name" value="Znf_CCHC"/>
</dbReference>
<dbReference type="GO" id="GO:0008270">
    <property type="term" value="F:zinc ion binding"/>
    <property type="evidence" value="ECO:0007669"/>
    <property type="project" value="UniProtKB-KW"/>
</dbReference>
<dbReference type="Pfam" id="PF07885">
    <property type="entry name" value="Ion_trans_2"/>
    <property type="match status" value="1"/>
</dbReference>
<dbReference type="PANTHER" id="PTHR11439">
    <property type="entry name" value="GAG-POL-RELATED RETROTRANSPOSON"/>
    <property type="match status" value="1"/>
</dbReference>
<proteinExistence type="predicted"/>
<comment type="caution">
    <text evidence="6">The sequence shown here is derived from an EMBL/GenBank/DDBJ whole genome shotgun (WGS) entry which is preliminary data.</text>
</comment>
<feature type="compositionally biased region" description="Basic and acidic residues" evidence="2">
    <location>
        <begin position="908"/>
        <end position="936"/>
    </location>
</feature>
<dbReference type="Gene3D" id="1.10.287.70">
    <property type="match status" value="1"/>
</dbReference>
<feature type="transmembrane region" description="Helical" evidence="3">
    <location>
        <begin position="1859"/>
        <end position="1882"/>
    </location>
</feature>
<dbReference type="InterPro" id="IPR013099">
    <property type="entry name" value="K_chnl_dom"/>
</dbReference>
<evidence type="ECO:0000313" key="7">
    <source>
        <dbReference type="Proteomes" id="UP000604046"/>
    </source>
</evidence>
<feature type="region of interest" description="Disordered" evidence="2">
    <location>
        <begin position="491"/>
        <end position="512"/>
    </location>
</feature>
<evidence type="ECO:0000256" key="1">
    <source>
        <dbReference type="PROSITE-ProRule" id="PRU00047"/>
    </source>
</evidence>
<protein>
    <recommendedName>
        <fullName evidence="8">Copia protein</fullName>
    </recommendedName>
</protein>
<keyword evidence="7" id="KW-1185">Reference proteome</keyword>
<feature type="region of interest" description="Disordered" evidence="2">
    <location>
        <begin position="289"/>
        <end position="328"/>
    </location>
</feature>
<feature type="domain" description="CCHC-type" evidence="4">
    <location>
        <begin position="270"/>
        <end position="283"/>
    </location>
</feature>
<keyword evidence="1" id="KW-0862">Zinc</keyword>
<feature type="domain" description="Integrase catalytic" evidence="5">
    <location>
        <begin position="558"/>
        <end position="735"/>
    </location>
</feature>
<dbReference type="PROSITE" id="PS50158">
    <property type="entry name" value="ZF_CCHC"/>
    <property type="match status" value="1"/>
</dbReference>
<dbReference type="EMBL" id="CAJNDS010000557">
    <property type="protein sequence ID" value="CAE7218046.1"/>
    <property type="molecule type" value="Genomic_DNA"/>
</dbReference>
<feature type="region of interest" description="Disordered" evidence="2">
    <location>
        <begin position="845"/>
        <end position="999"/>
    </location>
</feature>
<dbReference type="Pfam" id="PF07727">
    <property type="entry name" value="RVT_2"/>
    <property type="match status" value="1"/>
</dbReference>
<feature type="compositionally biased region" description="Acidic residues" evidence="2">
    <location>
        <begin position="317"/>
        <end position="328"/>
    </location>
</feature>
<evidence type="ECO:0000259" key="4">
    <source>
        <dbReference type="PROSITE" id="PS50158"/>
    </source>
</evidence>
<dbReference type="Proteomes" id="UP000604046">
    <property type="component" value="Unassembled WGS sequence"/>
</dbReference>
<keyword evidence="1" id="KW-0863">Zinc-finger</keyword>
<keyword evidence="3" id="KW-0472">Membrane</keyword>
<evidence type="ECO:0000256" key="3">
    <source>
        <dbReference type="SAM" id="Phobius"/>
    </source>
</evidence>
<dbReference type="InterPro" id="IPR001584">
    <property type="entry name" value="Integrase_cat-core"/>
</dbReference>
<dbReference type="GO" id="GO:0015074">
    <property type="term" value="P:DNA integration"/>
    <property type="evidence" value="ECO:0007669"/>
    <property type="project" value="InterPro"/>
</dbReference>
<feature type="compositionally biased region" description="Basic and acidic residues" evidence="2">
    <location>
        <begin position="294"/>
        <end position="305"/>
    </location>
</feature>
<feature type="compositionally biased region" description="Low complexity" evidence="2">
    <location>
        <begin position="491"/>
        <end position="500"/>
    </location>
</feature>
<dbReference type="SMART" id="SM00343">
    <property type="entry name" value="ZnF_C2HC"/>
    <property type="match status" value="1"/>
</dbReference>
<gene>
    <name evidence="6" type="ORF">SNAT2548_LOCUS7819</name>
</gene>
<sequence>MLASVFGRKFEEVLEWAQEQEDEVKDTDVDLQFGNSPAPASPGGTVTAAADTVEDIPEKGDQVWRLLQHLCTGESEGIVVNSGGGFEAWRRLHRRFDPLSAGRKRNLLRAILSPVRVKGWEHVRQAIDQLDDLIRRYEARKNDAGVREKLSDDLKSTALELLVPTDLEQHLILNKARLNTYEDMKGEIQQLVEVKTKGTVEQPGKIPASSSQGPAPMEVDALTQAISSLMKGKGKGKDPKGKGKGKGGKDGSNGKAQAKNGSVQKFQGNCHNCGKPGHKAADCWSKLKLGNTDSKNKGKPKDKGKSKGKGKHAGSLEEGEAEEPAQEDELGAVELCAVETASQGGRWMKFNYDTGAARTAIPQDWESKGSPAEGPELTFKTASGELITSKGACKISGRDENGRMKGITGSLAPVHKPLVSAYKCAKQGYVGVIQEDEGHLIPRASPLGQKIEKLVKHASAEEKKGTIPLYQEGGVYNFYLEANAVEAAKVAGPEAPAQSPEGEEEGEVEVAAPKQVRSPIEPTAAEIAEHEVLGHVQYREWCRHCVAARGIGQQHRSREQRERQNDGLPTVACDYCFMGQDDGKVKPILVIKDSKTQAIAATFVEAKGTDPYAIKFWQGFVKHLGYKKFIAKSDGEPAIKAMKAKAIDGLKGIEAISQETPEGDHQANGLAEVAVREVKRQVRVMKSSLEEKLGITLSDEDPVLAWLPRHGADLLTRYRKGEDGRTPEQRRSGKAWRRPALELGERLFYREAVAAESNKNDLHMKMLEGRYIGHHGGTGALLVITPNGVKRAQGATGSTEKARFQCRPGTSVGAASPKVNHTEACRARMMELLAQDERGKARIEAHELRQRRRPEPPEREEELRVADAVGEPEASGVPEAGGRKKKRGTSSPGSPGTLPVGKQTPQKRGAESRPTELEKETAKPMSADERARRAYYDLDEPPPAQSEPSAASGIKRTAEEPPESLDPRATSSGDVEELVSQPVVQQQAEEQPPQSMQALSSLKRETALLVQGMVRNKYRAEQVDVTEQEVMDIASLCTAMGAVDVMEIYSPKRFTEHAPRLGLLPGYAVDLCETKPNSEEHWDLSREEDRKELEELIDAEEPRLLTGGPPCEAFSRLQALNQKRVSPEVRKKRREQGEQHLHLSIKMYRKQMEKGRYFLHEHPWSADSWYDEEVKALAEDERVYVVKGPMCKWEMKANDVAGNKGYVRKETGWMTNSPVLAEILQGECSNKQGGLWHRHVRLIGGIARGAAVYPPKLVNAVLKGLKEQMVEDGSLSAVDAYAAGPVPEEPSMPAGNWYQYWDDVNGGYLDSEGVLKARQLEMEYIHKQGVWKRVPLDQCIQETGKQPIPLKWVDTNKGDHTNPNLRSRLVVKDIKARKGPEDQLDPAMLFSAMPPLEAVRILTSMLMSKQRSKHGRPLRLGSWDISRAHFYGTPKRNIYVKLPEEEGAGEGECGLLLKSMYGTQDAPAIWQDHYTQTLIQAGWKRGRSNGAVFYHPVLDARVLVHGDDFLCLGDEAAQEALDKTLREAYELKRTGEVGIGVAGSNQITFLNRVIRLEQHSGRPCAVIEADSRHAELLIEELGLNNGKGVETADVKKSVDQQLLEAKAAALPPEMVKQYRSLVMRAAYLAQDRADIGHAVKTLSRKMVMPTDADWGNLKRLARYLKQYPYAKLVYEQQREPTKLRIQVDADHAGDAVTRRSTTGMIAFYGQHPIKHSSNVQSTIALSTGESEYYALVKAGSTGLGIQSLLEDWSCELEVVLETDSNAAKGQGSRIGLGKARHVQTRYLWLQERVAADHLRIHKVLGEKNCSDILTKSVGGPTLRSLARLRYLGVRMFSICTLTTVGYGDVIPLTRTGRTLAAFIAVCAVIIIALAGALLYFNFCELLPQRSAKTHAVKESPQARLLEDPPPPRRAYAL</sequence>
<evidence type="ECO:0000313" key="6">
    <source>
        <dbReference type="EMBL" id="CAE7218046.1"/>
    </source>
</evidence>
<reference evidence="6" key="1">
    <citation type="submission" date="2021-02" db="EMBL/GenBank/DDBJ databases">
        <authorList>
            <person name="Dougan E. K."/>
            <person name="Rhodes N."/>
            <person name="Thang M."/>
            <person name="Chan C."/>
        </authorList>
    </citation>
    <scope>NUCLEOTIDE SEQUENCE</scope>
</reference>
<keyword evidence="1" id="KW-0479">Metal-binding</keyword>
<evidence type="ECO:0000256" key="2">
    <source>
        <dbReference type="SAM" id="MobiDB-lite"/>
    </source>
</evidence>
<dbReference type="PROSITE" id="PS50994">
    <property type="entry name" value="INTEGRASE"/>
    <property type="match status" value="1"/>
</dbReference>
<dbReference type="InterPro" id="IPR013103">
    <property type="entry name" value="RVT_2"/>
</dbReference>
<name>A0A812K0E4_9DINO</name>
<evidence type="ECO:0008006" key="8">
    <source>
        <dbReference type="Google" id="ProtNLM"/>
    </source>
</evidence>
<organism evidence="6 7">
    <name type="scientific">Symbiodinium natans</name>
    <dbReference type="NCBI Taxonomy" id="878477"/>
    <lineage>
        <taxon>Eukaryota</taxon>
        <taxon>Sar</taxon>
        <taxon>Alveolata</taxon>
        <taxon>Dinophyceae</taxon>
        <taxon>Suessiales</taxon>
        <taxon>Symbiodiniaceae</taxon>
        <taxon>Symbiodinium</taxon>
    </lineage>
</organism>
<dbReference type="SUPFAM" id="SSF81324">
    <property type="entry name" value="Voltage-gated potassium channels"/>
    <property type="match status" value="1"/>
</dbReference>
<feature type="compositionally biased region" description="Basic and acidic residues" evidence="2">
    <location>
        <begin position="845"/>
        <end position="865"/>
    </location>
</feature>
<dbReference type="CDD" id="cd09272">
    <property type="entry name" value="RNase_HI_RT_Ty1"/>
    <property type="match status" value="1"/>
</dbReference>
<feature type="region of interest" description="Disordered" evidence="2">
    <location>
        <begin position="230"/>
        <end position="259"/>
    </location>
</feature>
<dbReference type="InterPro" id="IPR036397">
    <property type="entry name" value="RNaseH_sf"/>
</dbReference>
<dbReference type="GO" id="GO:0003676">
    <property type="term" value="F:nucleic acid binding"/>
    <property type="evidence" value="ECO:0007669"/>
    <property type="project" value="InterPro"/>
</dbReference>
<evidence type="ECO:0000259" key="5">
    <source>
        <dbReference type="PROSITE" id="PS50994"/>
    </source>
</evidence>
<dbReference type="PANTHER" id="PTHR11439:SF515">
    <property type="entry name" value="GAG-POL POLYPROTEIN"/>
    <property type="match status" value="1"/>
</dbReference>